<organism evidence="1 2">
    <name type="scientific">Apatococcus lobatus</name>
    <dbReference type="NCBI Taxonomy" id="904363"/>
    <lineage>
        <taxon>Eukaryota</taxon>
        <taxon>Viridiplantae</taxon>
        <taxon>Chlorophyta</taxon>
        <taxon>core chlorophytes</taxon>
        <taxon>Trebouxiophyceae</taxon>
        <taxon>Chlorellales</taxon>
        <taxon>Chlorellaceae</taxon>
        <taxon>Apatococcus</taxon>
    </lineage>
</organism>
<gene>
    <name evidence="1" type="ORF">WJX74_004906</name>
</gene>
<proteinExistence type="predicted"/>
<evidence type="ECO:0000313" key="2">
    <source>
        <dbReference type="Proteomes" id="UP001438707"/>
    </source>
</evidence>
<name>A0AAW1RZN7_9CHLO</name>
<evidence type="ECO:0000313" key="1">
    <source>
        <dbReference type="EMBL" id="KAK9838866.1"/>
    </source>
</evidence>
<dbReference type="AlphaFoldDB" id="A0AAW1RZN7"/>
<sequence length="133" mass="14737">MYSPADVTFEQLEGNICRRADAERAGEFMTDIQGRRAKAGRKPLVPELVDDILDQVAGNAAVNATPLDTLIHALMVKTGYDHWLNEHRGKSTLVPTYICIHLQVKALNPTFSEATAAARRSMMFGLISLDWLP</sequence>
<keyword evidence="2" id="KW-1185">Reference proteome</keyword>
<dbReference type="EMBL" id="JALJOS010000005">
    <property type="protein sequence ID" value="KAK9838866.1"/>
    <property type="molecule type" value="Genomic_DNA"/>
</dbReference>
<protein>
    <submittedName>
        <fullName evidence="1">Uncharacterized protein</fullName>
    </submittedName>
</protein>
<comment type="caution">
    <text evidence="1">The sequence shown here is derived from an EMBL/GenBank/DDBJ whole genome shotgun (WGS) entry which is preliminary data.</text>
</comment>
<accession>A0AAW1RZN7</accession>
<reference evidence="1 2" key="1">
    <citation type="journal article" date="2024" name="Nat. Commun.">
        <title>Phylogenomics reveals the evolutionary origins of lichenization in chlorophyte algae.</title>
        <authorList>
            <person name="Puginier C."/>
            <person name="Libourel C."/>
            <person name="Otte J."/>
            <person name="Skaloud P."/>
            <person name="Haon M."/>
            <person name="Grisel S."/>
            <person name="Petersen M."/>
            <person name="Berrin J.G."/>
            <person name="Delaux P.M."/>
            <person name="Dal Grande F."/>
            <person name="Keller J."/>
        </authorList>
    </citation>
    <scope>NUCLEOTIDE SEQUENCE [LARGE SCALE GENOMIC DNA]</scope>
    <source>
        <strain evidence="1 2">SAG 2145</strain>
    </source>
</reference>
<dbReference type="Proteomes" id="UP001438707">
    <property type="component" value="Unassembled WGS sequence"/>
</dbReference>